<evidence type="ECO:0000259" key="4">
    <source>
        <dbReference type="PROSITE" id="PS51284"/>
    </source>
</evidence>
<dbReference type="RefSeq" id="WP_231488794.1">
    <property type="nucleotide sequence ID" value="NZ_BAAAZO010000012.1"/>
</dbReference>
<gene>
    <name evidence="5" type="ORF">GCM10022223_62940</name>
</gene>
<comment type="caution">
    <text evidence="5">The sequence shown here is derived from an EMBL/GenBank/DDBJ whole genome shotgun (WGS) entry which is preliminary data.</text>
</comment>
<feature type="transmembrane region" description="Helical" evidence="2">
    <location>
        <begin position="35"/>
        <end position="61"/>
    </location>
</feature>
<evidence type="ECO:0008006" key="7">
    <source>
        <dbReference type="Google" id="ProtNLM"/>
    </source>
</evidence>
<evidence type="ECO:0000313" key="5">
    <source>
        <dbReference type="EMBL" id="GAA3635922.1"/>
    </source>
</evidence>
<organism evidence="5 6">
    <name type="scientific">Kineosporia mesophila</name>
    <dbReference type="NCBI Taxonomy" id="566012"/>
    <lineage>
        <taxon>Bacteria</taxon>
        <taxon>Bacillati</taxon>
        <taxon>Actinomycetota</taxon>
        <taxon>Actinomycetes</taxon>
        <taxon>Kineosporiales</taxon>
        <taxon>Kineosporiaceae</taxon>
        <taxon>Kineosporia</taxon>
    </lineage>
</organism>
<dbReference type="SUPFAM" id="SSF49785">
    <property type="entry name" value="Galactose-binding domain-like"/>
    <property type="match status" value="1"/>
</dbReference>
<dbReference type="InterPro" id="IPR000421">
    <property type="entry name" value="FA58C"/>
</dbReference>
<protein>
    <recommendedName>
        <fullName evidence="7">F5/8 type C domain-containing protein</fullName>
    </recommendedName>
</protein>
<feature type="domain" description="F5/8 type C" evidence="3">
    <location>
        <begin position="159"/>
        <end position="311"/>
    </location>
</feature>
<name>A0ABP7AN58_9ACTN</name>
<feature type="domain" description="DOC" evidence="4">
    <location>
        <begin position="154"/>
        <end position="311"/>
    </location>
</feature>
<sequence length="311" mass="32314">MDTTDLTPEQAEPDDVMSSGRSPVLRSEGPARKPLGISLTLWSVLAVLAVTVGGVVAVQWATRSSESSTQESALSGIEVTIPYRESPTSSVTSSRPTASARATPSGTPAASPTGTARATTRPSSSRPSTGQAAPPVVATPQAPTKTTATSDDTPTEDETDEPADTPAEDEVAAPGVDLAASAVVRASSQLPGLSAANVTDGSVGTYWESSPGYPQTLTVDLGEVTTVGRLVLSLPERWSERTQTLSVQGSADGSSYTRLKGSASYHFESESPDNQVTITLPQSEIRYLRLTYTAVNGWYAAQLSDLSVHSS</sequence>
<feature type="compositionally biased region" description="Low complexity" evidence="1">
    <location>
        <begin position="62"/>
        <end position="75"/>
    </location>
</feature>
<feature type="compositionally biased region" description="Low complexity" evidence="1">
    <location>
        <begin position="84"/>
        <end position="152"/>
    </location>
</feature>
<reference evidence="6" key="1">
    <citation type="journal article" date="2019" name="Int. J. Syst. Evol. Microbiol.">
        <title>The Global Catalogue of Microorganisms (GCM) 10K type strain sequencing project: providing services to taxonomists for standard genome sequencing and annotation.</title>
        <authorList>
            <consortium name="The Broad Institute Genomics Platform"/>
            <consortium name="The Broad Institute Genome Sequencing Center for Infectious Disease"/>
            <person name="Wu L."/>
            <person name="Ma J."/>
        </authorList>
    </citation>
    <scope>NUCLEOTIDE SEQUENCE [LARGE SCALE GENOMIC DNA]</scope>
    <source>
        <strain evidence="6">JCM 16902</strain>
    </source>
</reference>
<dbReference type="Gene3D" id="2.60.120.260">
    <property type="entry name" value="Galactose-binding domain-like"/>
    <property type="match status" value="1"/>
</dbReference>
<evidence type="ECO:0000313" key="6">
    <source>
        <dbReference type="Proteomes" id="UP001501074"/>
    </source>
</evidence>
<dbReference type="InterPro" id="IPR008979">
    <property type="entry name" value="Galactose-bd-like_sf"/>
</dbReference>
<feature type="region of interest" description="Disordered" evidence="1">
    <location>
        <begin position="62"/>
        <end position="173"/>
    </location>
</feature>
<keyword evidence="2" id="KW-0472">Membrane</keyword>
<dbReference type="Pfam" id="PF00754">
    <property type="entry name" value="F5_F8_type_C"/>
    <property type="match status" value="1"/>
</dbReference>
<keyword evidence="2" id="KW-1133">Transmembrane helix</keyword>
<evidence type="ECO:0000259" key="3">
    <source>
        <dbReference type="PROSITE" id="PS50022"/>
    </source>
</evidence>
<evidence type="ECO:0000256" key="2">
    <source>
        <dbReference type="SAM" id="Phobius"/>
    </source>
</evidence>
<dbReference type="Proteomes" id="UP001501074">
    <property type="component" value="Unassembled WGS sequence"/>
</dbReference>
<keyword evidence="2" id="KW-0812">Transmembrane</keyword>
<dbReference type="InterPro" id="IPR004939">
    <property type="entry name" value="APC_su10/DOC_dom"/>
</dbReference>
<evidence type="ECO:0000256" key="1">
    <source>
        <dbReference type="SAM" id="MobiDB-lite"/>
    </source>
</evidence>
<dbReference type="PROSITE" id="PS51284">
    <property type="entry name" value="DOC"/>
    <property type="match status" value="1"/>
</dbReference>
<dbReference type="EMBL" id="BAAAZO010000012">
    <property type="protein sequence ID" value="GAA3635922.1"/>
    <property type="molecule type" value="Genomic_DNA"/>
</dbReference>
<proteinExistence type="predicted"/>
<feature type="compositionally biased region" description="Acidic residues" evidence="1">
    <location>
        <begin position="153"/>
        <end position="171"/>
    </location>
</feature>
<accession>A0ABP7AN58</accession>
<dbReference type="PROSITE" id="PS50022">
    <property type="entry name" value="FA58C_3"/>
    <property type="match status" value="1"/>
</dbReference>
<keyword evidence="6" id="KW-1185">Reference proteome</keyword>
<feature type="region of interest" description="Disordered" evidence="1">
    <location>
        <begin position="1"/>
        <end position="32"/>
    </location>
</feature>